<dbReference type="Proteomes" id="UP000249135">
    <property type="component" value="Unassembled WGS sequence"/>
</dbReference>
<dbReference type="PROSITE" id="PS50956">
    <property type="entry name" value="HTH_ASNC_2"/>
    <property type="match status" value="1"/>
</dbReference>
<evidence type="ECO:0000256" key="2">
    <source>
        <dbReference type="ARBA" id="ARBA00023125"/>
    </source>
</evidence>
<dbReference type="SMART" id="SM00344">
    <property type="entry name" value="HTH_ASNC"/>
    <property type="match status" value="1"/>
</dbReference>
<evidence type="ECO:0000313" key="6">
    <source>
        <dbReference type="EMBL" id="PZQ73637.1"/>
    </source>
</evidence>
<comment type="caution">
    <text evidence="6">The sequence shown here is derived from an EMBL/GenBank/DDBJ whole genome shotgun (WGS) entry which is preliminary data.</text>
</comment>
<dbReference type="InterPro" id="IPR036390">
    <property type="entry name" value="WH_DNA-bd_sf"/>
</dbReference>
<dbReference type="Pfam" id="PF13412">
    <property type="entry name" value="HTH_24"/>
    <property type="match status" value="1"/>
</dbReference>
<dbReference type="EMBL" id="QFPP01000174">
    <property type="protein sequence ID" value="PZQ73637.1"/>
    <property type="molecule type" value="Genomic_DNA"/>
</dbReference>
<dbReference type="InterPro" id="IPR019887">
    <property type="entry name" value="Tscrpt_reg_AsnC/Lrp_C"/>
</dbReference>
<dbReference type="InterPro" id="IPR000485">
    <property type="entry name" value="AsnC-type_HTH_dom"/>
</dbReference>
<dbReference type="InterPro" id="IPR019888">
    <property type="entry name" value="Tscrpt_reg_AsnC-like"/>
</dbReference>
<dbReference type="PROSITE" id="PS00519">
    <property type="entry name" value="HTH_ASNC_1"/>
    <property type="match status" value="1"/>
</dbReference>
<dbReference type="GO" id="GO:0006355">
    <property type="term" value="P:regulation of DNA-templated transcription"/>
    <property type="evidence" value="ECO:0007669"/>
    <property type="project" value="UniProtKB-ARBA"/>
</dbReference>
<dbReference type="Gene3D" id="1.10.10.10">
    <property type="entry name" value="Winged helix-like DNA-binding domain superfamily/Winged helix DNA-binding domain"/>
    <property type="match status" value="1"/>
</dbReference>
<dbReference type="SUPFAM" id="SSF54909">
    <property type="entry name" value="Dimeric alpha+beta barrel"/>
    <property type="match status" value="1"/>
</dbReference>
<dbReference type="CDD" id="cd00090">
    <property type="entry name" value="HTH_ARSR"/>
    <property type="match status" value="1"/>
</dbReference>
<gene>
    <name evidence="6" type="ORF">DI563_14360</name>
</gene>
<evidence type="ECO:0000256" key="4">
    <source>
        <dbReference type="ARBA" id="ARBA00023163"/>
    </source>
</evidence>
<dbReference type="Pfam" id="PF01037">
    <property type="entry name" value="AsnC_trans_reg"/>
    <property type="match status" value="1"/>
</dbReference>
<dbReference type="GO" id="GO:0043565">
    <property type="term" value="F:sequence-specific DNA binding"/>
    <property type="evidence" value="ECO:0007669"/>
    <property type="project" value="InterPro"/>
</dbReference>
<keyword evidence="1" id="KW-0805">Transcription regulation</keyword>
<dbReference type="InterPro" id="IPR019885">
    <property type="entry name" value="Tscrpt_reg_HTH_AsnC-type_CS"/>
</dbReference>
<evidence type="ECO:0000313" key="7">
    <source>
        <dbReference type="Proteomes" id="UP000249135"/>
    </source>
</evidence>
<dbReference type="FunFam" id="1.10.10.10:FF:000186">
    <property type="entry name" value="AsnC family transcriptional regulator"/>
    <property type="match status" value="1"/>
</dbReference>
<protein>
    <submittedName>
        <fullName evidence="6">Transcriptional regulator</fullName>
    </submittedName>
</protein>
<evidence type="ECO:0000256" key="1">
    <source>
        <dbReference type="ARBA" id="ARBA00023015"/>
    </source>
</evidence>
<dbReference type="SUPFAM" id="SSF46785">
    <property type="entry name" value="Winged helix' DNA-binding domain"/>
    <property type="match status" value="1"/>
</dbReference>
<dbReference type="GO" id="GO:0005829">
    <property type="term" value="C:cytosol"/>
    <property type="evidence" value="ECO:0007669"/>
    <property type="project" value="TreeGrafter"/>
</dbReference>
<dbReference type="PRINTS" id="PR00033">
    <property type="entry name" value="HTHASNC"/>
</dbReference>
<keyword evidence="2" id="KW-0238">DNA-binding</keyword>
<keyword evidence="4" id="KW-0804">Transcription</keyword>
<proteinExistence type="predicted"/>
<dbReference type="Gene3D" id="3.30.70.920">
    <property type="match status" value="1"/>
</dbReference>
<reference evidence="6 7" key="1">
    <citation type="submission" date="2017-08" db="EMBL/GenBank/DDBJ databases">
        <title>Infants hospitalized years apart are colonized by the same room-sourced microbial strains.</title>
        <authorList>
            <person name="Brooks B."/>
            <person name="Olm M.R."/>
            <person name="Firek B.A."/>
            <person name="Baker R."/>
            <person name="Thomas B.C."/>
            <person name="Morowitz M.J."/>
            <person name="Banfield J.F."/>
        </authorList>
    </citation>
    <scope>NUCLEOTIDE SEQUENCE [LARGE SCALE GENOMIC DNA]</scope>
    <source>
        <strain evidence="6">S2_005_003_R2_41</strain>
    </source>
</reference>
<keyword evidence="3" id="KW-0010">Activator</keyword>
<sequence length="159" mass="17791">MTAATLDRTDRRILDILQREGRIAITELAQRVGLSTSPCSERVKRLEKSGVITGYHARVSPEAVGKTLLVFVEIKLSAKSGEVFEKVRNELLHMPEVLECHLVSGDFDYLVKARLRGMGEYRHLLGNILQKMPASAAADSRSYVVMEEIKETLALPLDR</sequence>
<dbReference type="InterPro" id="IPR036388">
    <property type="entry name" value="WH-like_DNA-bd_sf"/>
</dbReference>
<feature type="domain" description="HTH asnC-type" evidence="5">
    <location>
        <begin position="6"/>
        <end position="67"/>
    </location>
</feature>
<evidence type="ECO:0000256" key="3">
    <source>
        <dbReference type="ARBA" id="ARBA00023159"/>
    </source>
</evidence>
<dbReference type="GO" id="GO:0043200">
    <property type="term" value="P:response to amino acid"/>
    <property type="evidence" value="ECO:0007669"/>
    <property type="project" value="TreeGrafter"/>
</dbReference>
<accession>A0A2W5RSK9</accession>
<dbReference type="InterPro" id="IPR011008">
    <property type="entry name" value="Dimeric_a/b-barrel"/>
</dbReference>
<dbReference type="InterPro" id="IPR011991">
    <property type="entry name" value="ArsR-like_HTH"/>
</dbReference>
<dbReference type="AlphaFoldDB" id="A0A2W5RSK9"/>
<dbReference type="PANTHER" id="PTHR30154">
    <property type="entry name" value="LEUCINE-RESPONSIVE REGULATORY PROTEIN"/>
    <property type="match status" value="1"/>
</dbReference>
<organism evidence="6 7">
    <name type="scientific">Variovorax paradoxus</name>
    <dbReference type="NCBI Taxonomy" id="34073"/>
    <lineage>
        <taxon>Bacteria</taxon>
        <taxon>Pseudomonadati</taxon>
        <taxon>Pseudomonadota</taxon>
        <taxon>Betaproteobacteria</taxon>
        <taxon>Burkholderiales</taxon>
        <taxon>Comamonadaceae</taxon>
        <taxon>Variovorax</taxon>
    </lineage>
</organism>
<name>A0A2W5RSK9_VARPD</name>
<evidence type="ECO:0000259" key="5">
    <source>
        <dbReference type="PROSITE" id="PS50956"/>
    </source>
</evidence>
<dbReference type="PANTHER" id="PTHR30154:SF0">
    <property type="entry name" value="LEUCINE-RESPONSIVE REGULATORY PROTEIN"/>
    <property type="match status" value="1"/>
</dbReference>